<dbReference type="EMBL" id="JZWS03000021">
    <property type="protein sequence ID" value="MEW9492306.1"/>
    <property type="molecule type" value="Genomic_DNA"/>
</dbReference>
<organism evidence="1 2">
    <name type="scientific">Candidatus Aramenus sulfurataquae</name>
    <dbReference type="NCBI Taxonomy" id="1326980"/>
    <lineage>
        <taxon>Archaea</taxon>
        <taxon>Thermoproteota</taxon>
        <taxon>Thermoprotei</taxon>
        <taxon>Sulfolobales</taxon>
        <taxon>Sulfolobaceae</taxon>
        <taxon>Candidatus Aramenus</taxon>
    </lineage>
</organism>
<sequence>MKYLILGLGFVATHVAEYLSSYGEVVVTYRHLNPVKEVYANALKEKGVKLVKVDPLEENISGLVKDADAVINLVGEISGDEETLRRANVEVPTKVAKTVAKENPRAVMVHLSGMLGMTGNVRPEEKHCEGVAPTTTFERTKCEGEKAIREAGVNAAILRPGLIYGKYGAHVQFVTMYKFAKRGFVPAIGFLFSSISANSVARIIRAVVEERPKFTYFYATECEPVKVDKFFEAMARALRKRYVKIPIPKSLAKAYLPADIRNLLKYDGSRFDCSKAKSYDKSLEFDEREVEENAKFLKSLDERGILIPT</sequence>
<accession>A0ACC6TR07</accession>
<dbReference type="Proteomes" id="UP000053480">
    <property type="component" value="Unassembled WGS sequence"/>
</dbReference>
<evidence type="ECO:0000313" key="1">
    <source>
        <dbReference type="EMBL" id="MEW9492306.1"/>
    </source>
</evidence>
<protein>
    <submittedName>
        <fullName evidence="1">NAD-dependent epimerase/dehydratase family protein</fullName>
    </submittedName>
</protein>
<name>A0ACC6TR07_9CREN</name>
<evidence type="ECO:0000313" key="2">
    <source>
        <dbReference type="Proteomes" id="UP000053480"/>
    </source>
</evidence>
<reference evidence="1" key="1">
    <citation type="submission" date="2024-07" db="EMBL/GenBank/DDBJ databases">
        <title>Metagenome and Metagenome-Assembled Genomes of Archaea from a hot spring from the geothermal field of Los Azufres, Mexico.</title>
        <authorList>
            <person name="Marin-Paredes R."/>
            <person name="Martinez-Romero E."/>
            <person name="Servin-Garciduenas L.E."/>
        </authorList>
    </citation>
    <scope>NUCLEOTIDE SEQUENCE</scope>
    <source>
        <strain evidence="1">AZ1-454</strain>
    </source>
</reference>
<gene>
    <name evidence="1" type="ORF">TQ35_0008925</name>
</gene>
<proteinExistence type="predicted"/>
<comment type="caution">
    <text evidence="1">The sequence shown here is derived from an EMBL/GenBank/DDBJ whole genome shotgun (WGS) entry which is preliminary data.</text>
</comment>